<sequence>MKELTREEIKEVEKYINTLKDVDKYKYYFTDIELGEPFRAWLDGGYYIDLAIEDNKYWVGVAKIYDKPCGFSFIGLLKKLAKEYKEVWQWCYVENKEAMKFHSLLESKLKCKRYIENGISVIVMKGANNGKRW</sequence>
<reference evidence="1" key="1">
    <citation type="journal article" date="2021" name="Proc. Natl. Acad. Sci. U.S.A.">
        <title>A Catalog of Tens of Thousands of Viruses from Human Metagenomes Reveals Hidden Associations with Chronic Diseases.</title>
        <authorList>
            <person name="Tisza M.J."/>
            <person name="Buck C.B."/>
        </authorList>
    </citation>
    <scope>NUCLEOTIDE SEQUENCE</scope>
    <source>
        <strain evidence="1">Ct8nN1</strain>
    </source>
</reference>
<organism evidence="1">
    <name type="scientific">Podoviridae sp. ct8nN1</name>
    <dbReference type="NCBI Taxonomy" id="2827296"/>
    <lineage>
        <taxon>Viruses</taxon>
        <taxon>Duplodnaviria</taxon>
        <taxon>Heunggongvirae</taxon>
        <taxon>Uroviricota</taxon>
        <taxon>Caudoviricetes</taxon>
    </lineage>
</organism>
<evidence type="ECO:0000313" key="1">
    <source>
        <dbReference type="EMBL" id="DAE25930.1"/>
    </source>
</evidence>
<proteinExistence type="predicted"/>
<protein>
    <submittedName>
        <fullName evidence="1">Uncharacterized protein</fullName>
    </submittedName>
</protein>
<dbReference type="EMBL" id="BK015804">
    <property type="protein sequence ID" value="DAE25930.1"/>
    <property type="molecule type" value="Genomic_DNA"/>
</dbReference>
<accession>A0A8S5R469</accession>
<name>A0A8S5R469_9CAUD</name>